<accession>A0A5D2RR53</accession>
<sequence>MFFWNCQCVGHPRFHNFVREYSRDFSSDLFCLFETRISRYRADGILGRLGFQNSFRLEVLGFSWGIWLL</sequence>
<organism evidence="1 2">
    <name type="scientific">Gossypium tomentosum</name>
    <name type="common">Hawaiian cotton</name>
    <name type="synonym">Gossypium sandvicense</name>
    <dbReference type="NCBI Taxonomy" id="34277"/>
    <lineage>
        <taxon>Eukaryota</taxon>
        <taxon>Viridiplantae</taxon>
        <taxon>Streptophyta</taxon>
        <taxon>Embryophyta</taxon>
        <taxon>Tracheophyta</taxon>
        <taxon>Spermatophyta</taxon>
        <taxon>Magnoliopsida</taxon>
        <taxon>eudicotyledons</taxon>
        <taxon>Gunneridae</taxon>
        <taxon>Pentapetalae</taxon>
        <taxon>rosids</taxon>
        <taxon>malvids</taxon>
        <taxon>Malvales</taxon>
        <taxon>Malvaceae</taxon>
        <taxon>Malvoideae</taxon>
        <taxon>Gossypium</taxon>
    </lineage>
</organism>
<dbReference type="EMBL" id="CM017610">
    <property type="protein sequence ID" value="TYI42370.1"/>
    <property type="molecule type" value="Genomic_DNA"/>
</dbReference>
<protein>
    <submittedName>
        <fullName evidence="1">Uncharacterized protein</fullName>
    </submittedName>
</protein>
<dbReference type="Proteomes" id="UP000322667">
    <property type="component" value="Chromosome A01"/>
</dbReference>
<keyword evidence="2" id="KW-1185">Reference proteome</keyword>
<evidence type="ECO:0000313" key="2">
    <source>
        <dbReference type="Proteomes" id="UP000322667"/>
    </source>
</evidence>
<name>A0A5D2RR53_GOSTO</name>
<gene>
    <name evidence="1" type="ORF">ES332_A01G093800v1</name>
</gene>
<proteinExistence type="predicted"/>
<dbReference type="AlphaFoldDB" id="A0A5D2RR53"/>
<reference evidence="1 2" key="1">
    <citation type="submission" date="2019-07" db="EMBL/GenBank/DDBJ databases">
        <title>WGS assembly of Gossypium tomentosum.</title>
        <authorList>
            <person name="Chen Z.J."/>
            <person name="Sreedasyam A."/>
            <person name="Ando A."/>
            <person name="Song Q."/>
            <person name="De L."/>
            <person name="Hulse-Kemp A."/>
            <person name="Ding M."/>
            <person name="Ye W."/>
            <person name="Kirkbride R."/>
            <person name="Jenkins J."/>
            <person name="Plott C."/>
            <person name="Lovell J."/>
            <person name="Lin Y.-M."/>
            <person name="Vaughn R."/>
            <person name="Liu B."/>
            <person name="Li W."/>
            <person name="Simpson S."/>
            <person name="Scheffler B."/>
            <person name="Saski C."/>
            <person name="Grover C."/>
            <person name="Hu G."/>
            <person name="Conover J."/>
            <person name="Carlson J."/>
            <person name="Shu S."/>
            <person name="Boston L."/>
            <person name="Williams M."/>
            <person name="Peterson D."/>
            <person name="Mcgee K."/>
            <person name="Jones D."/>
            <person name="Wendel J."/>
            <person name="Stelly D."/>
            <person name="Grimwood J."/>
            <person name="Schmutz J."/>
        </authorList>
    </citation>
    <scope>NUCLEOTIDE SEQUENCE [LARGE SCALE GENOMIC DNA]</scope>
    <source>
        <strain evidence="1">7179.01</strain>
    </source>
</reference>
<evidence type="ECO:0000313" key="1">
    <source>
        <dbReference type="EMBL" id="TYI42370.1"/>
    </source>
</evidence>